<dbReference type="GO" id="GO:0005858">
    <property type="term" value="C:axonemal dynein complex"/>
    <property type="evidence" value="ECO:0007669"/>
    <property type="project" value="TreeGrafter"/>
</dbReference>
<dbReference type="GO" id="GO:0051959">
    <property type="term" value="F:dynein light intermediate chain binding"/>
    <property type="evidence" value="ECO:0007669"/>
    <property type="project" value="InterPro"/>
</dbReference>
<dbReference type="InterPro" id="IPR013594">
    <property type="entry name" value="Dynein_heavy_tail"/>
</dbReference>
<reference evidence="3" key="1">
    <citation type="submission" date="2020-11" db="EMBL/GenBank/DDBJ databases">
        <authorList>
            <person name="Whitehead M."/>
        </authorList>
    </citation>
    <scope>NUCLEOTIDE SEQUENCE</scope>
    <source>
        <strain evidence="3">EGII</strain>
    </source>
</reference>
<proteinExistence type="predicted"/>
<dbReference type="PANTHER" id="PTHR46532">
    <property type="entry name" value="MALE FERTILITY FACTOR KL5"/>
    <property type="match status" value="1"/>
</dbReference>
<evidence type="ECO:0000256" key="1">
    <source>
        <dbReference type="SAM" id="MobiDB-lite"/>
    </source>
</evidence>
<evidence type="ECO:0000313" key="4">
    <source>
        <dbReference type="Proteomes" id="UP000606786"/>
    </source>
</evidence>
<dbReference type="Pfam" id="PF08385">
    <property type="entry name" value="DHC_N1"/>
    <property type="match status" value="1"/>
</dbReference>
<feature type="region of interest" description="Disordered" evidence="1">
    <location>
        <begin position="133"/>
        <end position="160"/>
    </location>
</feature>
<dbReference type="EMBL" id="CAJHJT010000001">
    <property type="protein sequence ID" value="CAD6993862.1"/>
    <property type="molecule type" value="Genomic_DNA"/>
</dbReference>
<name>A0A811U3W8_CERCA</name>
<feature type="domain" description="Dynein heavy chain tail" evidence="2">
    <location>
        <begin position="342"/>
        <end position="799"/>
    </location>
</feature>
<gene>
    <name evidence="3" type="ORF">CCAP1982_LOCUS2658</name>
</gene>
<dbReference type="GO" id="GO:0045505">
    <property type="term" value="F:dynein intermediate chain binding"/>
    <property type="evidence" value="ECO:0007669"/>
    <property type="project" value="InterPro"/>
</dbReference>
<sequence length="809" mass="91290">MSSMDVLETEESTRPAVALTSLPANDPRLEFISSFTLSSLRLKQDKWHRMMATDSFRIIMFDWLHSDQQRLLVMTLNHSGYLVPKIALSDLSHNYALQSSLNSTPTTTTATAAPTTATSGAVVPTAIIDPFAASTTNPADHRTATTPAPRTKTNDIDLPTTNTVTATAPSVVPSAIAASAAAVAAAAVMMLPMPPPSSSFSTLDGVPRGKCVYFVRRSANIPLTAANFRTQILCGDLPVHSKIETLSLLFDEVFQPLLECPLNRKSWPQPVQKDLQIRIKEVRNTLVEIKGKTNNRTILSLLVAPAVIEEVAQEVNQGISTTTIIFPDSNITPAIEQKFRIALEEMYINWTTQIHEIIIERSECPTGLQTRSTSAQQSKGVVYVTLPAHEIAYWNNRKQNLQNIYEQLRTATHKTLTHILKAIDSPYYDPFVLVFKRLVCAWHEAEDNTLWLQPLLRQTAAFNAVNFHAATELVNPLVHIIHLIWTQARYYRSTKRMTVLLRCVSQLLVHRASEDLDFPLLFQGDADEGLSRITKSVEVLKQFKTRLLEYKEKYSSNQQLLPALPSTSRAAASSLSTDSTSEAFELWRFSPEDVFGYALDSFVAQLDDMRTLFESAVSFQNLEKIEFGGLRGKQLNERVRQVHTQFKEIFEQWTLTKFDAAAQLDAQLPSSGGNNKHFKRQLRKFFEHIHALEQKLATIFVQAYKDCQNWEQLTKLTVMLGNSILQRHTILPELRVIESHLLHIYDEELQQLEGSAHEVLLEFEFRGISAIPIQWGFPPTAGALMWLEQHMQRIDALTSRELHNFMKIM</sequence>
<dbReference type="OrthoDB" id="447173at2759"/>
<accession>A0A811U3W8</accession>
<comment type="caution">
    <text evidence="3">The sequence shown here is derived from an EMBL/GenBank/DDBJ whole genome shotgun (WGS) entry which is preliminary data.</text>
</comment>
<keyword evidence="4" id="KW-1185">Reference proteome</keyword>
<evidence type="ECO:0000259" key="2">
    <source>
        <dbReference type="Pfam" id="PF08385"/>
    </source>
</evidence>
<dbReference type="InterPro" id="IPR026983">
    <property type="entry name" value="DHC"/>
</dbReference>
<dbReference type="PANTHER" id="PTHR46532:SF11">
    <property type="entry name" value="DYNEIN AXONEMAL HEAVY CHAIN 12"/>
    <property type="match status" value="1"/>
</dbReference>
<organism evidence="3 4">
    <name type="scientific">Ceratitis capitata</name>
    <name type="common">Mediterranean fruit fly</name>
    <name type="synonym">Tephritis capitata</name>
    <dbReference type="NCBI Taxonomy" id="7213"/>
    <lineage>
        <taxon>Eukaryota</taxon>
        <taxon>Metazoa</taxon>
        <taxon>Ecdysozoa</taxon>
        <taxon>Arthropoda</taxon>
        <taxon>Hexapoda</taxon>
        <taxon>Insecta</taxon>
        <taxon>Pterygota</taxon>
        <taxon>Neoptera</taxon>
        <taxon>Endopterygota</taxon>
        <taxon>Diptera</taxon>
        <taxon>Brachycera</taxon>
        <taxon>Muscomorpha</taxon>
        <taxon>Tephritoidea</taxon>
        <taxon>Tephritidae</taxon>
        <taxon>Ceratitis</taxon>
        <taxon>Ceratitis</taxon>
    </lineage>
</organism>
<protein>
    <submittedName>
        <fullName evidence="3">(Mediterranean fruit fly) hypothetical protein</fullName>
    </submittedName>
</protein>
<evidence type="ECO:0000313" key="3">
    <source>
        <dbReference type="EMBL" id="CAD6993862.1"/>
    </source>
</evidence>
<dbReference type="AlphaFoldDB" id="A0A811U3W8"/>
<dbReference type="Proteomes" id="UP000606786">
    <property type="component" value="Unassembled WGS sequence"/>
</dbReference>
<dbReference type="GO" id="GO:0007018">
    <property type="term" value="P:microtubule-based movement"/>
    <property type="evidence" value="ECO:0007669"/>
    <property type="project" value="InterPro"/>
</dbReference>